<feature type="transmembrane region" description="Helical" evidence="1">
    <location>
        <begin position="56"/>
        <end position="86"/>
    </location>
</feature>
<sequence length="118" mass="12552">MIPYFQRGDYNAGIYNGYQALIGAVAKEYNIQVSTDAKAVANTNQVQVSWWDDLPWWAQILIVAGFLLLFVIDWLFFGGSFTYLLLSLIRFRGGGGGGGGGGGYGGGSGGGGGSSRNW</sequence>
<protein>
    <recommendedName>
        <fullName evidence="3">TPM domain-containing protein</fullName>
    </recommendedName>
</protein>
<reference evidence="2" key="1">
    <citation type="submission" date="2019-08" db="EMBL/GenBank/DDBJ databases">
        <authorList>
            <person name="Kucharzyk K."/>
            <person name="Murdoch R.W."/>
            <person name="Higgins S."/>
            <person name="Loffler F."/>
        </authorList>
    </citation>
    <scope>NUCLEOTIDE SEQUENCE</scope>
</reference>
<dbReference type="EMBL" id="VSSQ01140585">
    <property type="protein sequence ID" value="MPN62493.1"/>
    <property type="molecule type" value="Genomic_DNA"/>
</dbReference>
<name>A0A645JT32_9ZZZZ</name>
<keyword evidence="1" id="KW-0472">Membrane</keyword>
<gene>
    <name evidence="2" type="ORF">SDC9_210242</name>
</gene>
<evidence type="ECO:0000256" key="1">
    <source>
        <dbReference type="SAM" id="Phobius"/>
    </source>
</evidence>
<dbReference type="AlphaFoldDB" id="A0A645JT32"/>
<proteinExistence type="predicted"/>
<evidence type="ECO:0000313" key="2">
    <source>
        <dbReference type="EMBL" id="MPN62493.1"/>
    </source>
</evidence>
<keyword evidence="1" id="KW-0812">Transmembrane</keyword>
<evidence type="ECO:0008006" key="3">
    <source>
        <dbReference type="Google" id="ProtNLM"/>
    </source>
</evidence>
<comment type="caution">
    <text evidence="2">The sequence shown here is derived from an EMBL/GenBank/DDBJ whole genome shotgun (WGS) entry which is preliminary data.</text>
</comment>
<accession>A0A645JT32</accession>
<organism evidence="2">
    <name type="scientific">bioreactor metagenome</name>
    <dbReference type="NCBI Taxonomy" id="1076179"/>
    <lineage>
        <taxon>unclassified sequences</taxon>
        <taxon>metagenomes</taxon>
        <taxon>ecological metagenomes</taxon>
    </lineage>
</organism>
<keyword evidence="1" id="KW-1133">Transmembrane helix</keyword>